<dbReference type="GO" id="GO:0017015">
    <property type="term" value="P:regulation of transforming growth factor beta receptor signaling pathway"/>
    <property type="evidence" value="ECO:0007669"/>
    <property type="project" value="TreeGrafter"/>
</dbReference>
<evidence type="ECO:0000256" key="2">
    <source>
        <dbReference type="ARBA" id="ARBA00022475"/>
    </source>
</evidence>
<dbReference type="PANTHER" id="PTHR14002">
    <property type="entry name" value="ENDOGLIN/TGF-BETA RECEPTOR TYPE III"/>
    <property type="match status" value="1"/>
</dbReference>
<gene>
    <name evidence="14" type="primary">LOC129328596</name>
</gene>
<sequence length="755" mass="82495">MVDLKKSYSFTLELETMHGNYLRIGCLWRPCFLPLLLLLGHWGCPGTAPRHHPSCLPMSASMPRPVLGFWELQRRGTGCTSREHSTLGQEVHVISLRGGVPANAQVTLILDSDPLHRAPIFVLHSQEPLHWMLPSPPGKNWTFQVSPGSHVSALGPVASAEITFPETSRSLLQWARREHGGVTSLAEYHGVNTIYTHLGADGTAPTSCKLRRNFVKSAHFASERRLQPLQICLNPNPPQDVEVHIIFSKGAASRGLAHLTVELHALRRAPRRGLFLILKSEGIAQWMVHAHHLTGQLHVWASHKVVVSSTEMDLSLTVTQRTSSGLARVTDPLQWVARQKLPGFTSYTEAEHVNRFLLIAGLNGAASDPKPFGPMFLPPTRFTETQQRLPEAVTLGWARRQEFLAEDSTSLLLLPTAKTGTEGMESILCPGEQKPSHENKDIQSVSCVSPSSTTQASLPEATMAFQDLPFHLGNVLLSLEVYNSEAFAKQPGPCVVSANSRVFVEAALAAYDLCLGFTIRQCFLSPFSDASLSSPYVLIRHGCVADTRVTLSASEQAAQGHMLPPGYQERQRLSFVLQPLFNDSIQFLHCHLMLCSREPWDPTKPKGPIPKCQSENEACKGGEELASGRFQRTITKPIIVTVEIPPRAAAPHLKPDHYLLNQQGKTLKDVNHSRKTQPVPTIAAPHLELPAVIGIAFSAFIIGISLTGGLWFIHSQTSGCEVAHSITDPEETAVPKPQATSSAPTVAGPACSSPP</sequence>
<evidence type="ECO:0000256" key="5">
    <source>
        <dbReference type="ARBA" id="ARBA00022989"/>
    </source>
</evidence>
<keyword evidence="3 10" id="KW-0812">Transmembrane</keyword>
<dbReference type="InterPro" id="IPR055355">
    <property type="entry name" value="ZP-C"/>
</dbReference>
<dbReference type="Pfam" id="PF26060">
    <property type="entry name" value="TGFBR3_N"/>
    <property type="match status" value="2"/>
</dbReference>
<evidence type="ECO:0000256" key="9">
    <source>
        <dbReference type="SAM" id="MobiDB-lite"/>
    </source>
</evidence>
<keyword evidence="7" id="KW-1015">Disulfide bond</keyword>
<evidence type="ECO:0000256" key="6">
    <source>
        <dbReference type="ARBA" id="ARBA00023136"/>
    </source>
</evidence>
<dbReference type="InterPro" id="IPR042235">
    <property type="entry name" value="ZP-C_dom"/>
</dbReference>
<dbReference type="GO" id="GO:0007179">
    <property type="term" value="P:transforming growth factor beta receptor signaling pathway"/>
    <property type="evidence" value="ECO:0007669"/>
    <property type="project" value="TreeGrafter"/>
</dbReference>
<feature type="transmembrane region" description="Helical" evidence="10">
    <location>
        <begin position="689"/>
        <end position="713"/>
    </location>
</feature>
<dbReference type="GO" id="GO:0001837">
    <property type="term" value="P:epithelial to mesenchymal transition"/>
    <property type="evidence" value="ECO:0007669"/>
    <property type="project" value="TreeGrafter"/>
</dbReference>
<evidence type="ECO:0000256" key="7">
    <source>
        <dbReference type="ARBA" id="ARBA00023157"/>
    </source>
</evidence>
<feature type="region of interest" description="Disordered" evidence="9">
    <location>
        <begin position="730"/>
        <end position="755"/>
    </location>
</feature>
<evidence type="ECO:0000256" key="10">
    <source>
        <dbReference type="SAM" id="Phobius"/>
    </source>
</evidence>
<evidence type="ECO:0000313" key="13">
    <source>
        <dbReference type="Proteomes" id="UP001190640"/>
    </source>
</evidence>
<evidence type="ECO:0000313" key="14">
    <source>
        <dbReference type="RefSeq" id="XP_054833739.1"/>
    </source>
</evidence>
<evidence type="ECO:0000256" key="4">
    <source>
        <dbReference type="ARBA" id="ARBA00022729"/>
    </source>
</evidence>
<evidence type="ECO:0000256" key="1">
    <source>
        <dbReference type="ARBA" id="ARBA00004251"/>
    </source>
</evidence>
<proteinExistence type="predicted"/>
<evidence type="ECO:0000259" key="12">
    <source>
        <dbReference type="Pfam" id="PF26060"/>
    </source>
</evidence>
<organism evidence="13 14">
    <name type="scientific">Eublepharis macularius</name>
    <name type="common">Leopard gecko</name>
    <name type="synonym">Cyrtodactylus macularius</name>
    <dbReference type="NCBI Taxonomy" id="481883"/>
    <lineage>
        <taxon>Eukaryota</taxon>
        <taxon>Metazoa</taxon>
        <taxon>Chordata</taxon>
        <taxon>Craniata</taxon>
        <taxon>Vertebrata</taxon>
        <taxon>Euteleostomi</taxon>
        <taxon>Lepidosauria</taxon>
        <taxon>Squamata</taxon>
        <taxon>Bifurcata</taxon>
        <taxon>Gekkota</taxon>
        <taxon>Eublepharidae</taxon>
        <taxon>Eublepharinae</taxon>
        <taxon>Eublepharis</taxon>
    </lineage>
</organism>
<dbReference type="GeneID" id="129328596"/>
<dbReference type="PANTHER" id="PTHR14002:SF9">
    <property type="entry name" value="TRANSFORMING GROWTH FACTOR-BETA RECEPTOR TYPE 3-LIKE PROTEIN"/>
    <property type="match status" value="1"/>
</dbReference>
<keyword evidence="6 10" id="KW-0472">Membrane</keyword>
<dbReference type="GO" id="GO:0016477">
    <property type="term" value="P:cell migration"/>
    <property type="evidence" value="ECO:0007669"/>
    <property type="project" value="TreeGrafter"/>
</dbReference>
<dbReference type="GO" id="GO:0005539">
    <property type="term" value="F:glycosaminoglycan binding"/>
    <property type="evidence" value="ECO:0007669"/>
    <property type="project" value="TreeGrafter"/>
</dbReference>
<reference evidence="14" key="1">
    <citation type="submission" date="2025-08" db="UniProtKB">
        <authorList>
            <consortium name="RefSeq"/>
        </authorList>
    </citation>
    <scope>IDENTIFICATION</scope>
    <source>
        <tissue evidence="14">Blood</tissue>
    </source>
</reference>
<dbReference type="Proteomes" id="UP001190640">
    <property type="component" value="Chromosome 4"/>
</dbReference>
<keyword evidence="4" id="KW-0732">Signal</keyword>
<name>A0AA97JAK4_EUBMA</name>
<feature type="domain" description="ZP-C" evidence="11">
    <location>
        <begin position="473"/>
        <end position="597"/>
    </location>
</feature>
<feature type="domain" description="TGFBR3/Endoglin-like N-terminal" evidence="12">
    <location>
        <begin position="74"/>
        <end position="223"/>
    </location>
</feature>
<dbReference type="Pfam" id="PF00100">
    <property type="entry name" value="Zona_pellucida"/>
    <property type="match status" value="1"/>
</dbReference>
<keyword evidence="8" id="KW-0325">Glycoprotein</keyword>
<dbReference type="GO" id="GO:0005114">
    <property type="term" value="F:type II transforming growth factor beta receptor binding"/>
    <property type="evidence" value="ECO:0007669"/>
    <property type="project" value="TreeGrafter"/>
</dbReference>
<dbReference type="Gene3D" id="2.60.40.4100">
    <property type="entry name" value="Zona pellucida, ZP-C domain"/>
    <property type="match status" value="1"/>
</dbReference>
<keyword evidence="5 10" id="KW-1133">Transmembrane helix</keyword>
<dbReference type="GO" id="GO:0005024">
    <property type="term" value="F:transforming growth factor beta receptor activity"/>
    <property type="evidence" value="ECO:0007669"/>
    <property type="project" value="TreeGrafter"/>
</dbReference>
<evidence type="ECO:0000256" key="3">
    <source>
        <dbReference type="ARBA" id="ARBA00022692"/>
    </source>
</evidence>
<feature type="domain" description="TGFBR3/Endoglin-like N-terminal" evidence="12">
    <location>
        <begin position="239"/>
        <end position="360"/>
    </location>
</feature>
<dbReference type="GO" id="GO:0050431">
    <property type="term" value="F:transforming growth factor beta binding"/>
    <property type="evidence" value="ECO:0007669"/>
    <property type="project" value="TreeGrafter"/>
</dbReference>
<keyword evidence="2" id="KW-1003">Cell membrane</keyword>
<dbReference type="KEGG" id="emc:129328596"/>
<keyword evidence="13" id="KW-1185">Reference proteome</keyword>
<accession>A0AA97JAK4</accession>
<dbReference type="RefSeq" id="XP_054833739.1">
    <property type="nucleotide sequence ID" value="XM_054977764.1"/>
</dbReference>
<dbReference type="AlphaFoldDB" id="A0AA97JAK4"/>
<comment type="subcellular location">
    <subcellularLocation>
        <location evidence="1">Cell membrane</location>
        <topology evidence="1">Single-pass type I membrane protein</topology>
    </subcellularLocation>
</comment>
<dbReference type="InterPro" id="IPR058899">
    <property type="entry name" value="TGFBR3/Endoglin-like_N"/>
</dbReference>
<evidence type="ECO:0000259" key="11">
    <source>
        <dbReference type="Pfam" id="PF00100"/>
    </source>
</evidence>
<evidence type="ECO:0000256" key="8">
    <source>
        <dbReference type="ARBA" id="ARBA00023180"/>
    </source>
</evidence>
<protein>
    <submittedName>
        <fullName evidence="14">Transforming growth factor beta receptor type 3-like isoform X1</fullName>
    </submittedName>
</protein>